<comment type="caution">
    <text evidence="2">The sequence shown here is derived from an EMBL/GenBank/DDBJ whole genome shotgun (WGS) entry which is preliminary data.</text>
</comment>
<dbReference type="Pfam" id="PF12679">
    <property type="entry name" value="ABC2_membrane_2"/>
    <property type="match status" value="1"/>
</dbReference>
<dbReference type="GO" id="GO:0140359">
    <property type="term" value="F:ABC-type transporter activity"/>
    <property type="evidence" value="ECO:0007669"/>
    <property type="project" value="InterPro"/>
</dbReference>
<dbReference type="AlphaFoldDB" id="A0A511ZAD9"/>
<feature type="transmembrane region" description="Helical" evidence="1">
    <location>
        <begin position="68"/>
        <end position="88"/>
    </location>
</feature>
<organism evidence="2 3">
    <name type="scientific">Sporosarcina luteola</name>
    <dbReference type="NCBI Taxonomy" id="582850"/>
    <lineage>
        <taxon>Bacteria</taxon>
        <taxon>Bacillati</taxon>
        <taxon>Bacillota</taxon>
        <taxon>Bacilli</taxon>
        <taxon>Bacillales</taxon>
        <taxon>Caryophanaceae</taxon>
        <taxon>Sporosarcina</taxon>
    </lineage>
</organism>
<feature type="transmembrane region" description="Helical" evidence="1">
    <location>
        <begin position="186"/>
        <end position="207"/>
    </location>
</feature>
<keyword evidence="1" id="KW-1133">Transmembrane helix</keyword>
<evidence type="ECO:0000313" key="2">
    <source>
        <dbReference type="EMBL" id="GEN84420.1"/>
    </source>
</evidence>
<keyword evidence="1" id="KW-0472">Membrane</keyword>
<feature type="transmembrane region" description="Helical" evidence="1">
    <location>
        <begin position="153"/>
        <end position="174"/>
    </location>
</feature>
<dbReference type="EMBL" id="BJYL01000037">
    <property type="protein sequence ID" value="GEN84420.1"/>
    <property type="molecule type" value="Genomic_DNA"/>
</dbReference>
<sequence length="260" mass="28956">MNSFSVLLRKELRENVRNFKLYWIPIVFVIFGILEPVTNHFLPEIMKSVGNLPDGAQFNWPQFQGEDIFVSLMSQYQTIGILVIILAFMGTISSERKNGTATLLYVRPMSFGSYFLSKWIVINGIILGSVWLGFFAAWYYIQILFNPVAAGDVFAFLATYSVWIIFAVTVVLFFSAWLSTGAAAGLSIVVLLILQIIDSVIGAFWTVSPWKVSTYATMMFSSISNQSGFWMSIGVTVVLIGALMFLGINSAKRNAAKTTV</sequence>
<feature type="transmembrane region" description="Helical" evidence="1">
    <location>
        <begin position="119"/>
        <end position="141"/>
    </location>
</feature>
<dbReference type="OrthoDB" id="4187110at2"/>
<dbReference type="RefSeq" id="WP_147059255.1">
    <property type="nucleotide sequence ID" value="NZ_BJYL01000037.1"/>
</dbReference>
<dbReference type="Proteomes" id="UP000321901">
    <property type="component" value="Unassembled WGS sequence"/>
</dbReference>
<feature type="transmembrane region" description="Helical" evidence="1">
    <location>
        <begin position="227"/>
        <end position="248"/>
    </location>
</feature>
<protein>
    <submittedName>
        <fullName evidence="2">Putative transmembrane protein YxlG</fullName>
    </submittedName>
</protein>
<name>A0A511ZAD9_9BACL</name>
<dbReference type="GO" id="GO:0005886">
    <property type="term" value="C:plasma membrane"/>
    <property type="evidence" value="ECO:0007669"/>
    <property type="project" value="UniProtKB-SubCell"/>
</dbReference>
<reference evidence="2 3" key="1">
    <citation type="submission" date="2019-07" db="EMBL/GenBank/DDBJ databases">
        <title>Whole genome shotgun sequence of Sporosarcina luteola NBRC 105378.</title>
        <authorList>
            <person name="Hosoyama A."/>
            <person name="Uohara A."/>
            <person name="Ohji S."/>
            <person name="Ichikawa N."/>
        </authorList>
    </citation>
    <scope>NUCLEOTIDE SEQUENCE [LARGE SCALE GENOMIC DNA]</scope>
    <source>
        <strain evidence="2 3">NBRC 105378</strain>
    </source>
</reference>
<proteinExistence type="predicted"/>
<evidence type="ECO:0000313" key="3">
    <source>
        <dbReference type="Proteomes" id="UP000321901"/>
    </source>
</evidence>
<keyword evidence="3" id="KW-1185">Reference proteome</keyword>
<accession>A0A511ZAD9</accession>
<feature type="transmembrane region" description="Helical" evidence="1">
    <location>
        <begin position="21"/>
        <end position="42"/>
    </location>
</feature>
<gene>
    <name evidence="2" type="primary">yxlG</name>
    <name evidence="2" type="ORF">SLU01_27320</name>
</gene>
<keyword evidence="1 2" id="KW-0812">Transmembrane</keyword>
<evidence type="ECO:0000256" key="1">
    <source>
        <dbReference type="SAM" id="Phobius"/>
    </source>
</evidence>